<organism evidence="1 2">
    <name type="scientific">Ananas comosus</name>
    <name type="common">Pineapple</name>
    <name type="synonym">Ananas ananas</name>
    <dbReference type="NCBI Taxonomy" id="4615"/>
    <lineage>
        <taxon>Eukaryota</taxon>
        <taxon>Viridiplantae</taxon>
        <taxon>Streptophyta</taxon>
        <taxon>Embryophyta</taxon>
        <taxon>Tracheophyta</taxon>
        <taxon>Spermatophyta</taxon>
        <taxon>Magnoliopsida</taxon>
        <taxon>Liliopsida</taxon>
        <taxon>Poales</taxon>
        <taxon>Bromeliaceae</taxon>
        <taxon>Bromelioideae</taxon>
        <taxon>Ananas</taxon>
    </lineage>
</organism>
<name>A0A199VG58_ANACO</name>
<accession>A0A199VG58</accession>
<evidence type="ECO:0000313" key="2">
    <source>
        <dbReference type="Proteomes" id="UP000092600"/>
    </source>
</evidence>
<dbReference type="AlphaFoldDB" id="A0A199VG58"/>
<reference evidence="1 2" key="1">
    <citation type="journal article" date="2016" name="DNA Res.">
        <title>The draft genome of MD-2 pineapple using hybrid error correction of long reads.</title>
        <authorList>
            <person name="Redwan R.M."/>
            <person name="Saidin A."/>
            <person name="Kumar S.V."/>
        </authorList>
    </citation>
    <scope>NUCLEOTIDE SEQUENCE [LARGE SCALE GENOMIC DNA]</scope>
    <source>
        <strain evidence="2">cv. MD2</strain>
        <tissue evidence="1">Leaf</tissue>
    </source>
</reference>
<gene>
    <name evidence="1" type="ORF">ACMD2_22399</name>
</gene>
<dbReference type="EMBL" id="LSRQ01001998">
    <property type="protein sequence ID" value="OAY75851.1"/>
    <property type="molecule type" value="Genomic_DNA"/>
</dbReference>
<dbReference type="Proteomes" id="UP000092600">
    <property type="component" value="Unassembled WGS sequence"/>
</dbReference>
<comment type="caution">
    <text evidence="1">The sequence shown here is derived from an EMBL/GenBank/DDBJ whole genome shotgun (WGS) entry which is preliminary data.</text>
</comment>
<protein>
    <submittedName>
        <fullName evidence="1">Uncharacterized protein</fullName>
    </submittedName>
</protein>
<proteinExistence type="predicted"/>
<sequence>MKRKMGPKRIQIIIVRVQPYLHHGFSIPLKISRDFSEVGKVAKMVLIIAECPECARHIL</sequence>
<evidence type="ECO:0000313" key="1">
    <source>
        <dbReference type="EMBL" id="OAY75851.1"/>
    </source>
</evidence>